<dbReference type="PANTHER" id="PTHR37013">
    <property type="entry name" value="INTEGRAL MEMBRANE PROTEIN (AFU_ORTHOLOGUE AFUA_1G05950)-RELATED"/>
    <property type="match status" value="1"/>
</dbReference>
<dbReference type="InterPro" id="IPR056120">
    <property type="entry name" value="DUF7703"/>
</dbReference>
<keyword evidence="5" id="KW-1185">Reference proteome</keyword>
<protein>
    <recommendedName>
        <fullName evidence="3">DUF7703 domain-containing protein</fullName>
    </recommendedName>
</protein>
<feature type="transmembrane region" description="Helical" evidence="2">
    <location>
        <begin position="164"/>
        <end position="189"/>
    </location>
</feature>
<feature type="region of interest" description="Disordered" evidence="1">
    <location>
        <begin position="290"/>
        <end position="358"/>
    </location>
</feature>
<keyword evidence="2" id="KW-0812">Transmembrane</keyword>
<dbReference type="RefSeq" id="XP_033377084.1">
    <property type="nucleotide sequence ID" value="XM_033531407.1"/>
</dbReference>
<proteinExistence type="predicted"/>
<evidence type="ECO:0000259" key="3">
    <source>
        <dbReference type="Pfam" id="PF24802"/>
    </source>
</evidence>
<accession>A0A6A5X6V3</accession>
<organism evidence="4 5">
    <name type="scientific">Aaosphaeria arxii CBS 175.79</name>
    <dbReference type="NCBI Taxonomy" id="1450172"/>
    <lineage>
        <taxon>Eukaryota</taxon>
        <taxon>Fungi</taxon>
        <taxon>Dikarya</taxon>
        <taxon>Ascomycota</taxon>
        <taxon>Pezizomycotina</taxon>
        <taxon>Dothideomycetes</taxon>
        <taxon>Pleosporomycetidae</taxon>
        <taxon>Pleosporales</taxon>
        <taxon>Pleosporales incertae sedis</taxon>
        <taxon>Aaosphaeria</taxon>
    </lineage>
</organism>
<feature type="compositionally biased region" description="Basic and acidic residues" evidence="1">
    <location>
        <begin position="299"/>
        <end position="316"/>
    </location>
</feature>
<sequence>MLFSDVRWGTQIATIILICFQCVAIWSTVPLTIRMFATIRDKRSLYFRATLASSWGLSLRSQAYLMGYYNRSIPWWIYGTLSQIGWILMVSGFALVLWSRLGLLFANERVKKYLLYLIIFNGIVWHTILTVFAMIMWDQRGPIFAARPTALYKRVRDVNEIFEYVQICFFNSQEILISSIYIYAAYVYLRDFSHLGSPSTRAKVRKAIVLLLIIQAIVVFIDAAVITIDLLGLSQLKGMINSFIYCVKLELEFLVLNQLIEISRMGVPGLPSSSPRNGGLDLEVPDIAEAPIAPTGPSERTRGRGEGENERDDAHARFGNGLKEQGVSIAQPISPSSSESDSSGRKTASYSIVRSEGS</sequence>
<keyword evidence="2" id="KW-1133">Transmembrane helix</keyword>
<evidence type="ECO:0000313" key="5">
    <source>
        <dbReference type="Proteomes" id="UP000799778"/>
    </source>
</evidence>
<feature type="transmembrane region" description="Helical" evidence="2">
    <location>
        <begin position="12"/>
        <end position="33"/>
    </location>
</feature>
<feature type="transmembrane region" description="Helical" evidence="2">
    <location>
        <begin position="209"/>
        <end position="233"/>
    </location>
</feature>
<keyword evidence="2" id="KW-0472">Membrane</keyword>
<dbReference type="GeneID" id="54288804"/>
<feature type="transmembrane region" description="Helical" evidence="2">
    <location>
        <begin position="45"/>
        <end position="63"/>
    </location>
</feature>
<feature type="compositionally biased region" description="Polar residues" evidence="1">
    <location>
        <begin position="345"/>
        <end position="358"/>
    </location>
</feature>
<dbReference type="Proteomes" id="UP000799778">
    <property type="component" value="Unassembled WGS sequence"/>
</dbReference>
<name>A0A6A5X6V3_9PLEO</name>
<feature type="transmembrane region" description="Helical" evidence="2">
    <location>
        <begin position="75"/>
        <end position="101"/>
    </location>
</feature>
<gene>
    <name evidence="4" type="ORF">BU24DRAFT_456016</name>
</gene>
<dbReference type="OrthoDB" id="405906at2759"/>
<dbReference type="Pfam" id="PF24802">
    <property type="entry name" value="DUF7703"/>
    <property type="match status" value="1"/>
</dbReference>
<dbReference type="EMBL" id="ML978081">
    <property type="protein sequence ID" value="KAF2008745.1"/>
    <property type="molecule type" value="Genomic_DNA"/>
</dbReference>
<dbReference type="AlphaFoldDB" id="A0A6A5X6V3"/>
<evidence type="ECO:0000313" key="4">
    <source>
        <dbReference type="EMBL" id="KAF2008745.1"/>
    </source>
</evidence>
<reference evidence="4" key="1">
    <citation type="journal article" date="2020" name="Stud. Mycol.">
        <title>101 Dothideomycetes genomes: a test case for predicting lifestyles and emergence of pathogens.</title>
        <authorList>
            <person name="Haridas S."/>
            <person name="Albert R."/>
            <person name="Binder M."/>
            <person name="Bloem J."/>
            <person name="Labutti K."/>
            <person name="Salamov A."/>
            <person name="Andreopoulos B."/>
            <person name="Baker S."/>
            <person name="Barry K."/>
            <person name="Bills G."/>
            <person name="Bluhm B."/>
            <person name="Cannon C."/>
            <person name="Castanera R."/>
            <person name="Culley D."/>
            <person name="Daum C."/>
            <person name="Ezra D."/>
            <person name="Gonzalez J."/>
            <person name="Henrissat B."/>
            <person name="Kuo A."/>
            <person name="Liang C."/>
            <person name="Lipzen A."/>
            <person name="Lutzoni F."/>
            <person name="Magnuson J."/>
            <person name="Mondo S."/>
            <person name="Nolan M."/>
            <person name="Ohm R."/>
            <person name="Pangilinan J."/>
            <person name="Park H.-J."/>
            <person name="Ramirez L."/>
            <person name="Alfaro M."/>
            <person name="Sun H."/>
            <person name="Tritt A."/>
            <person name="Yoshinaga Y."/>
            <person name="Zwiers L.-H."/>
            <person name="Turgeon B."/>
            <person name="Goodwin S."/>
            <person name="Spatafora J."/>
            <person name="Crous P."/>
            <person name="Grigoriev I."/>
        </authorList>
    </citation>
    <scope>NUCLEOTIDE SEQUENCE</scope>
    <source>
        <strain evidence="4">CBS 175.79</strain>
    </source>
</reference>
<feature type="transmembrane region" description="Helical" evidence="2">
    <location>
        <begin position="113"/>
        <end position="137"/>
    </location>
</feature>
<evidence type="ECO:0000256" key="2">
    <source>
        <dbReference type="SAM" id="Phobius"/>
    </source>
</evidence>
<evidence type="ECO:0000256" key="1">
    <source>
        <dbReference type="SAM" id="MobiDB-lite"/>
    </source>
</evidence>
<feature type="domain" description="DUF7703" evidence="3">
    <location>
        <begin position="10"/>
        <end position="266"/>
    </location>
</feature>